<feature type="domain" description="PLD phosphodiesterase" evidence="1">
    <location>
        <begin position="555"/>
        <end position="582"/>
    </location>
</feature>
<organism evidence="2 3">
    <name type="scientific">Pseudomonas arsenicoxydans</name>
    <dbReference type="NCBI Taxonomy" id="702115"/>
    <lineage>
        <taxon>Bacteria</taxon>
        <taxon>Pseudomonadati</taxon>
        <taxon>Pseudomonadota</taxon>
        <taxon>Gammaproteobacteria</taxon>
        <taxon>Pseudomonadales</taxon>
        <taxon>Pseudomonadaceae</taxon>
        <taxon>Pseudomonas</taxon>
    </lineage>
</organism>
<evidence type="ECO:0000259" key="1">
    <source>
        <dbReference type="PROSITE" id="PS50035"/>
    </source>
</evidence>
<proteinExistence type="predicted"/>
<protein>
    <recommendedName>
        <fullName evidence="1">PLD phosphodiesterase domain-containing protein</fullName>
    </recommendedName>
</protein>
<dbReference type="Proteomes" id="UP000291121">
    <property type="component" value="Chromosome"/>
</dbReference>
<dbReference type="EMBL" id="CP024767">
    <property type="protein sequence ID" value="QAY84170.1"/>
    <property type="molecule type" value="Genomic_DNA"/>
</dbReference>
<dbReference type="GO" id="GO:0006793">
    <property type="term" value="P:phosphorus metabolic process"/>
    <property type="evidence" value="ECO:0007669"/>
    <property type="project" value="UniProtKB-ARBA"/>
</dbReference>
<name>A0A4P6G491_9PSED</name>
<dbReference type="Pfam" id="PF13091">
    <property type="entry name" value="PLDc_2"/>
    <property type="match status" value="2"/>
</dbReference>
<dbReference type="InterPro" id="IPR025202">
    <property type="entry name" value="PLD-like_dom"/>
</dbReference>
<dbReference type="AlphaFoldDB" id="A0A4P6G491"/>
<gene>
    <name evidence="2" type="ORF">CUN61_09295</name>
</gene>
<evidence type="ECO:0000313" key="3">
    <source>
        <dbReference type="Proteomes" id="UP000291121"/>
    </source>
</evidence>
<accession>A0A4P6G491</accession>
<reference evidence="2 3" key="1">
    <citation type="submission" date="2017-11" db="EMBL/GenBank/DDBJ databases">
        <title>Genome sequence of Pseudomonas arsenicoxydans ACM1.</title>
        <authorList>
            <person name="Nascimento F.X."/>
        </authorList>
    </citation>
    <scope>NUCLEOTIDE SEQUENCE [LARGE SCALE GENOMIC DNA]</scope>
    <source>
        <strain evidence="2 3">ACM1</strain>
    </source>
</reference>
<dbReference type="RefSeq" id="WP_208671332.1">
    <property type="nucleotide sequence ID" value="NZ_CP024767.1"/>
</dbReference>
<dbReference type="CDD" id="cd09133">
    <property type="entry name" value="PLDc_unchar5"/>
    <property type="match status" value="1"/>
</dbReference>
<dbReference type="InterPro" id="IPR001736">
    <property type="entry name" value="PLipase_D/transphosphatidylase"/>
</dbReference>
<keyword evidence="3" id="KW-1185">Reference proteome</keyword>
<dbReference type="SUPFAM" id="SSF56024">
    <property type="entry name" value="Phospholipase D/nuclease"/>
    <property type="match status" value="2"/>
</dbReference>
<sequence>MTITRPSIFVKVPFCQGQHRFKILKGQNWGAVDHLLLQEVVNQPCSAQELAEQSNLPRRLIIEIMIPFMRVGWIQLSKEPQHYVFEATTRGIIVSQHAELPVEKEPIISFRQFIIDPATGDCYRVGSRQQSFQVYSNYRSNEILREKKSLTAELNFKSPHTLPDLTDMYECVAEADEEVISYEEHAIEKPYNQTVKFAIAIVDEFDNISGIPAEASAELRSQIIDAAHKKLELIKLLGDQPDSKSNSVMQHNAISTEQSYIEHSLSCDQYELILGAEHHQQHLLDAIETAHSRLIIHSTFISTSNLEKIIPHLLEAAKRSVQIDILWGQAEPDDTSKTQQYEETLNTLKSLNQMVIDSGLNTLLTFHIEPTNSHAKFIISDTQSKGYSATVGSCNWLASGFNRFEASVNVQHPGIVIELLTIASRLSRGLSRVSNSLSRELAVLANQLKSKDSQSVSKEETSGDLTAKLVLKTYHHEYMRKARDEATQDIFVCSHRLSHFAERPIIAPLIASVSQPETIEAQVYYGALSGGLKANEAAMLSDKLDALGIKIEKANRPMIHAKILTWDDSHAVVTSLNWLSASTTGNNYDEIGIYLRGDNVAQKIKAAFMRYTT</sequence>
<dbReference type="PROSITE" id="PS50035">
    <property type="entry name" value="PLD"/>
    <property type="match status" value="1"/>
</dbReference>
<dbReference type="Gene3D" id="3.30.870.10">
    <property type="entry name" value="Endonuclease Chain A"/>
    <property type="match status" value="2"/>
</dbReference>
<evidence type="ECO:0000313" key="2">
    <source>
        <dbReference type="EMBL" id="QAY84170.1"/>
    </source>
</evidence>
<dbReference type="GO" id="GO:0003824">
    <property type="term" value="F:catalytic activity"/>
    <property type="evidence" value="ECO:0007669"/>
    <property type="project" value="InterPro"/>
</dbReference>